<keyword evidence="3" id="KW-1185">Reference proteome</keyword>
<accession>A0A838ZT89</accession>
<sequence>MSSVFIVRPFGNKRPVIKKEKDGSFTTVYFDFDRVEKELIKPAMKKLGLSGGTTGKIFNAGDIREDMFSELLIADIVIADITIYNPNVFYELGIRHALRNKFTILIKSPGLDQTPFDIMGYRYLLYDRVNPAAKIDELVRSISETLQENRTDSPVFNVLPHLLPQEPESYIALPQDYVDEVRVAADSKFVGKLSLLAHEVEKFQWRISAWKLVGEELFRLKKYHSAKEIMRKVISSRKNKKDLYAHDRLSTIYQRLAEKKFDSDPNEAKSLLTQSDISAEIIIKDKQVNSRQRAEAYTLIARNHKSRWIFEWKNLNNDVLQKKALQSPHLMNAYENYRKGFMQNLNHYYSGYNAVELLYIITGLAEKHPDAWEDLYDEKEEAERKLIRFKKEKEKLLAAFQFSIDSARAQTKSIGKKDVWLDLAEADLIHLTAKSQGRVSTKYNSVFSDADELTKESVMKQLNIFKSLEILPENTAAALDSIHELTRKEEKTEYYLLFTGHMIDKKEREVPRFPPEKEKAVTQSIRAKIIEIQNELGPNKKLIGITGGACGGDIIFHEQCKDLGVTSRMFLAVPAPLFKIKSVAFAGNDWIKRFDALYEELDHPVLSDTLELPHWLRNKRDYKIWQRNNLWELYFSLANGISNMTLLAVWDKQKSDGPGGTEDMVKQVKDRGGKVEIIDIRKI</sequence>
<dbReference type="Pfam" id="PF20308">
    <property type="entry name" value="TPR-S"/>
    <property type="match status" value="1"/>
</dbReference>
<organism evidence="2 3">
    <name type="scientific">Moheibacter lacus</name>
    <dbReference type="NCBI Taxonomy" id="2745851"/>
    <lineage>
        <taxon>Bacteria</taxon>
        <taxon>Pseudomonadati</taxon>
        <taxon>Bacteroidota</taxon>
        <taxon>Flavobacteriia</taxon>
        <taxon>Flavobacteriales</taxon>
        <taxon>Weeksellaceae</taxon>
        <taxon>Moheibacter</taxon>
    </lineage>
</organism>
<dbReference type="AlphaFoldDB" id="A0A838ZT89"/>
<proteinExistence type="predicted"/>
<dbReference type="InterPro" id="IPR046880">
    <property type="entry name" value="TPR-S"/>
</dbReference>
<reference evidence="2 3" key="1">
    <citation type="submission" date="2020-07" db="EMBL/GenBank/DDBJ databases">
        <title>Moheibacter lacus sp. nov., a member of the family Flavobacteriaceae isolated from freshwater lake sediment.</title>
        <authorList>
            <person name="Liu Y."/>
        </authorList>
    </citation>
    <scope>NUCLEOTIDE SEQUENCE [LARGE SCALE GENOMIC DNA]</scope>
    <source>
        <strain evidence="2 3">BDHS18</strain>
    </source>
</reference>
<name>A0A838ZT89_9FLAO</name>
<dbReference type="RefSeq" id="WP_182043798.1">
    <property type="nucleotide sequence ID" value="NZ_JACDZE010000003.1"/>
</dbReference>
<dbReference type="Proteomes" id="UP000552241">
    <property type="component" value="Unassembled WGS sequence"/>
</dbReference>
<keyword evidence="1" id="KW-0175">Coiled coil</keyword>
<evidence type="ECO:0000313" key="3">
    <source>
        <dbReference type="Proteomes" id="UP000552241"/>
    </source>
</evidence>
<gene>
    <name evidence="2" type="ORF">HU137_10465</name>
</gene>
<evidence type="ECO:0008006" key="4">
    <source>
        <dbReference type="Google" id="ProtNLM"/>
    </source>
</evidence>
<dbReference type="EMBL" id="JACDZE010000003">
    <property type="protein sequence ID" value="MBA5630196.1"/>
    <property type="molecule type" value="Genomic_DNA"/>
</dbReference>
<comment type="caution">
    <text evidence="2">The sequence shown here is derived from an EMBL/GenBank/DDBJ whole genome shotgun (WGS) entry which is preliminary data.</text>
</comment>
<evidence type="ECO:0000313" key="2">
    <source>
        <dbReference type="EMBL" id="MBA5630196.1"/>
    </source>
</evidence>
<protein>
    <recommendedName>
        <fullName evidence="4">DUF4071 domain-containing protein</fullName>
    </recommendedName>
</protein>
<feature type="coiled-coil region" evidence="1">
    <location>
        <begin position="372"/>
        <end position="399"/>
    </location>
</feature>
<evidence type="ECO:0000256" key="1">
    <source>
        <dbReference type="SAM" id="Coils"/>
    </source>
</evidence>